<feature type="compositionally biased region" description="Polar residues" evidence="2">
    <location>
        <begin position="175"/>
        <end position="187"/>
    </location>
</feature>
<evidence type="ECO:0000256" key="2">
    <source>
        <dbReference type="SAM" id="MobiDB-lite"/>
    </source>
</evidence>
<reference evidence="4" key="1">
    <citation type="submission" date="2025-08" db="UniProtKB">
        <authorList>
            <consortium name="RefSeq"/>
        </authorList>
    </citation>
    <scope>IDENTIFICATION</scope>
</reference>
<feature type="region of interest" description="Disordered" evidence="2">
    <location>
        <begin position="131"/>
        <end position="187"/>
    </location>
</feature>
<gene>
    <name evidence="4" type="primary">CCDC154</name>
</gene>
<name>A0ABM5BP95_VICPA</name>
<evidence type="ECO:0000313" key="4">
    <source>
        <dbReference type="RefSeq" id="XP_072798233.1"/>
    </source>
</evidence>
<evidence type="ECO:0000313" key="3">
    <source>
        <dbReference type="Proteomes" id="UP001652581"/>
    </source>
</evidence>
<accession>A0ABM5BP95</accession>
<sequence length="834" mass="93829">MEPLLLLCTLSSWGPVQKDCTLSTGSSVSGQLQALGYTQDISTQLRSCLVPDTLSFKVCGVAAYGHRAPQAKRRFQKSPHFSFALPTLALFWKERCEGGSSPLHTSCTSPRPQGLPALTFLPSSTLPYLHPPTAPGSSCGQPWGVRPRDSRQWPKPQTGPASKAESELADCDPSSGASPRSQLSTVTPEDLGLLEEGLASPEPLSLEEVSERYESSCPASTASIPEQDTPKRWKQLEQWVADLQAEVASLRGHKARCERATLLLLRELLQVRAGLQLQDSELKKLQQEVQQVAQAPEKEALQFPGLQSQNQMQALDKRLVEVREALTQIRRKQALQDSERKGAEQEASLRLAELTGKLKQEERNRGVACGALQKSQEEASQRVDQEVARMQAQMTKLGEEMSLRFLKREAKLCGFLQKSFLALEKRMKTSESARLRAESSLREELESRWQQLQELDAERVQALRGQCQQEECHLLEQCRGLDKAVIQLTKFVQQNQVSLNRVLLAEQKAWEAKGHLEDSRAGELATYLQESLEAMQLAGELAQQETHSALELLREKSQALEVSVAELVKQVKDMSDHFLALSWKLDLQEQTLSMRLHKAQNEWEVAEKRSRESLARSREEAEAHLREVQEKVDSLPRQIEAVSDKCVLQKSDSDLKISTETKARKFEVEAIRQELASLLSSVQLLRGGNPGRKIAEIQGKLATNQIMKLENSIQDNKTIQNLKFNTETKLRMEEMATLRESVMRLWSEEGPWALTLGSKRVLMSLVRQQFFIKDVGPGEVVPVNCWGMYQAVRWLQWKAVLMNLVARRRPRVVLEKPLGQKPAHRLLSLPLSPK</sequence>
<dbReference type="PANTHER" id="PTHR35153">
    <property type="entry name" value="COILED-COIL DOMAIN-CONTAINING PROTEIN 154"/>
    <property type="match status" value="1"/>
</dbReference>
<dbReference type="GeneID" id="102532845"/>
<evidence type="ECO:0000256" key="1">
    <source>
        <dbReference type="SAM" id="Coils"/>
    </source>
</evidence>
<keyword evidence="1" id="KW-0175">Coiled coil</keyword>
<proteinExistence type="predicted"/>
<dbReference type="Proteomes" id="UP001652581">
    <property type="component" value="Chromosome 18"/>
</dbReference>
<feature type="coiled-coil region" evidence="1">
    <location>
        <begin position="611"/>
        <end position="638"/>
    </location>
</feature>
<protein>
    <submittedName>
        <fullName evidence="4">Coiled-coil domain-containing protein 154</fullName>
    </submittedName>
</protein>
<dbReference type="InterPro" id="IPR029512">
    <property type="entry name" value="CCDC154"/>
</dbReference>
<organism evidence="3 4">
    <name type="scientific">Vicugna pacos</name>
    <name type="common">Alpaca</name>
    <name type="synonym">Lama pacos</name>
    <dbReference type="NCBI Taxonomy" id="30538"/>
    <lineage>
        <taxon>Eukaryota</taxon>
        <taxon>Metazoa</taxon>
        <taxon>Chordata</taxon>
        <taxon>Craniata</taxon>
        <taxon>Vertebrata</taxon>
        <taxon>Euteleostomi</taxon>
        <taxon>Mammalia</taxon>
        <taxon>Eutheria</taxon>
        <taxon>Laurasiatheria</taxon>
        <taxon>Artiodactyla</taxon>
        <taxon>Tylopoda</taxon>
        <taxon>Camelidae</taxon>
        <taxon>Vicugna</taxon>
    </lineage>
</organism>
<dbReference type="RefSeq" id="XP_072798233.1">
    <property type="nucleotide sequence ID" value="XM_072942132.1"/>
</dbReference>
<dbReference type="PANTHER" id="PTHR35153:SF1">
    <property type="entry name" value="COILED-COIL DOMAIN-CONTAINING PROTEIN 154"/>
    <property type="match status" value="1"/>
</dbReference>
<dbReference type="Pfam" id="PF15450">
    <property type="entry name" value="CCDC154"/>
    <property type="match status" value="1"/>
</dbReference>
<keyword evidence="3" id="KW-1185">Reference proteome</keyword>
<feature type="coiled-coil region" evidence="1">
    <location>
        <begin position="240"/>
        <end position="400"/>
    </location>
</feature>